<accession>T5ALD3</accession>
<dbReference type="eggNOG" id="ENOG502RJDU">
    <property type="taxonomic scope" value="Eukaryota"/>
</dbReference>
<sequence length="125" mass="13966">MGEVRDDTQDDMPGSCFLDHAGNDKWASGGETYLAGRVDREPALRRRFTDGTGLREDECRRYLGEVQRLLECLAVATLTTAGQPPRGRELLEVRVENTMVVVTPLRALAEDTRRRLGEYGISAKI</sequence>
<name>T5ALD3_OPHSC</name>
<gene>
    <name evidence="1" type="ORF">OCS_00873</name>
</gene>
<dbReference type="EMBL" id="KE652213">
    <property type="protein sequence ID" value="EQL03414.1"/>
    <property type="molecule type" value="Genomic_DNA"/>
</dbReference>
<reference evidence="1 2" key="1">
    <citation type="journal article" date="2013" name="Chin. Sci. Bull.">
        <title>Genome survey uncovers the secrets of sex and lifestyle in caterpillar fungus.</title>
        <authorList>
            <person name="Hu X."/>
            <person name="Zhang Y."/>
            <person name="Xiao G."/>
            <person name="Zheng P."/>
            <person name="Xia Y."/>
            <person name="Zhang X."/>
            <person name="St Leger R.J."/>
            <person name="Liu X."/>
            <person name="Wang C."/>
        </authorList>
    </citation>
    <scope>NUCLEOTIDE SEQUENCE [LARGE SCALE GENOMIC DNA]</scope>
    <source>
        <strain evidence="2">Co18 / CGMCC 3.14243</strain>
        <tissue evidence="1">Fruit-body</tissue>
    </source>
</reference>
<organism evidence="1 2">
    <name type="scientific">Ophiocordyceps sinensis (strain Co18 / CGMCC 3.14243)</name>
    <name type="common">Yarsagumba caterpillar fungus</name>
    <name type="synonym">Hirsutella sinensis</name>
    <dbReference type="NCBI Taxonomy" id="911162"/>
    <lineage>
        <taxon>Eukaryota</taxon>
        <taxon>Fungi</taxon>
        <taxon>Dikarya</taxon>
        <taxon>Ascomycota</taxon>
        <taxon>Pezizomycotina</taxon>
        <taxon>Sordariomycetes</taxon>
        <taxon>Hypocreomycetidae</taxon>
        <taxon>Hypocreales</taxon>
        <taxon>Ophiocordycipitaceae</taxon>
        <taxon>Ophiocordyceps</taxon>
    </lineage>
</organism>
<dbReference type="HOGENOM" id="CLU_1993283_0_0_1"/>
<evidence type="ECO:0000313" key="1">
    <source>
        <dbReference type="EMBL" id="EQL03414.1"/>
    </source>
</evidence>
<protein>
    <submittedName>
        <fullName evidence="1">Uncharacterized protein</fullName>
    </submittedName>
</protein>
<evidence type="ECO:0000313" key="2">
    <source>
        <dbReference type="Proteomes" id="UP000019374"/>
    </source>
</evidence>
<dbReference type="AlphaFoldDB" id="T5ALD3"/>
<dbReference type="Proteomes" id="UP000019374">
    <property type="component" value="Unassembled WGS sequence"/>
</dbReference>
<proteinExistence type="predicted"/>